<dbReference type="Gene3D" id="3.20.20.140">
    <property type="entry name" value="Metal-dependent hydrolases"/>
    <property type="match status" value="1"/>
</dbReference>
<evidence type="ECO:0000256" key="9">
    <source>
        <dbReference type="ARBA" id="ARBA00025611"/>
    </source>
</evidence>
<comment type="caution">
    <text evidence="12">The sequence shown here is derived from an EMBL/GenBank/DDBJ whole genome shotgun (WGS) entry which is preliminary data.</text>
</comment>
<evidence type="ECO:0000256" key="6">
    <source>
        <dbReference type="ARBA" id="ARBA00022695"/>
    </source>
</evidence>
<dbReference type="NCBIfam" id="TIGR00594">
    <property type="entry name" value="polc"/>
    <property type="match status" value="1"/>
</dbReference>
<evidence type="ECO:0000256" key="1">
    <source>
        <dbReference type="ARBA" id="ARBA00004496"/>
    </source>
</evidence>
<dbReference type="InterPro" id="IPR012340">
    <property type="entry name" value="NA-bd_OB-fold"/>
</dbReference>
<dbReference type="Pfam" id="PF14579">
    <property type="entry name" value="HHH_6"/>
    <property type="match status" value="1"/>
</dbReference>
<dbReference type="InterPro" id="IPR041931">
    <property type="entry name" value="DNA_pol3_alpha_thumb_dom"/>
</dbReference>
<dbReference type="Pfam" id="PF07733">
    <property type="entry name" value="DNA_pol3_alpha"/>
    <property type="match status" value="1"/>
</dbReference>
<dbReference type="GO" id="GO:0008408">
    <property type="term" value="F:3'-5' exonuclease activity"/>
    <property type="evidence" value="ECO:0007669"/>
    <property type="project" value="InterPro"/>
</dbReference>
<comment type="function">
    <text evidence="9">DNA polymerase III is a complex, multichain enzyme responsible for most of the replicative synthesis in bacteria. This DNA polymerase also exhibits 3' to 5' exonuclease activity. The alpha chain is the DNA polymerase.</text>
</comment>
<comment type="catalytic activity">
    <reaction evidence="10">
        <text>DNA(n) + a 2'-deoxyribonucleoside 5'-triphosphate = DNA(n+1) + diphosphate</text>
        <dbReference type="Rhea" id="RHEA:22508"/>
        <dbReference type="Rhea" id="RHEA-COMP:17339"/>
        <dbReference type="Rhea" id="RHEA-COMP:17340"/>
        <dbReference type="ChEBI" id="CHEBI:33019"/>
        <dbReference type="ChEBI" id="CHEBI:61560"/>
        <dbReference type="ChEBI" id="CHEBI:173112"/>
        <dbReference type="EC" id="2.7.7.7"/>
    </reaction>
</comment>
<dbReference type="GO" id="GO:0006260">
    <property type="term" value="P:DNA replication"/>
    <property type="evidence" value="ECO:0007669"/>
    <property type="project" value="UniProtKB-KW"/>
</dbReference>
<evidence type="ECO:0000256" key="2">
    <source>
        <dbReference type="ARBA" id="ARBA00009496"/>
    </source>
</evidence>
<comment type="similarity">
    <text evidence="2">Belongs to the DNA polymerase type-C family. DnaE subfamily.</text>
</comment>
<feature type="domain" description="Polymerase/histidinol phosphatase N-terminal" evidence="11">
    <location>
        <begin position="4"/>
        <end position="71"/>
    </location>
</feature>
<evidence type="ECO:0000256" key="8">
    <source>
        <dbReference type="ARBA" id="ARBA00022932"/>
    </source>
</evidence>
<evidence type="ECO:0000259" key="11">
    <source>
        <dbReference type="SMART" id="SM00481"/>
    </source>
</evidence>
<dbReference type="OrthoDB" id="9803237at2"/>
<sequence>MSFTHLRVRSGYSLMNSTITIEKLIEHAKELQFDALALTDEKVLYGAIPFYKACMKAGMKPIIGLTVKVENDDEAVELVLLAKNKIGYHNLIRLTTHLQVERLETISLSSLQTYTESLVGIFPLQESKLASILLHAPHDKAIEYLTDWQKVFNLKDFYLGLENNGNQEELNRSVKAFYEKYGIPVVPIGDVRYLEEKDDIAFDVLQAIKTGRPWEMKRSTLTVKGKHLKSKQELEKSFAFWTELEFWTREVVDKCNVNIDFSQRLLPSFPVPEAMSAHEYLEKQCLSLVKKRYNDITEDITKRLRYELEVIRTMGFSDYFLIVADFIQFARDKNILVGPGRGSSAGSLVAYVLGITNVDPLKYHLLFERFLNPERQTMPDIDVDFSDERRDEVIAYVREKYGEEHVAQIITFGTFAARSLIRELIKVLEIDDQEARFILKEIPLQSKQSISQIVLERKELQDYIKQSNKLKVLFTVAIKLEGIPRHTSTHAAGVVISEQPLVEHVPLSLGANDTLLTQFTMNDLESLGLLKMDFLGLRNLSMIEKIIQSIQYSHHKQIDLDKIPEVDKNAFELLRTGKTNGVFQLESQGMKNVLTQLKPTSFEDIVAVNALFRPGPMDFIPRYIARKHKKEEVTYLHPDLEPILGQTYGVLVYQEQIMQIAHVIAGFSMGEADILRRAVSKKNKEVMDEQRNAFINGCKKNGYDEKIANEIFSWIVKFSNYGFPRSHAVAYSKISYQLSYLKANYPADFFAVLLSSVRNQSDKREQYYKEMRDFQISLLPPSINHSFGKYTVENKQIRIGLSQIKGVGNPAIQEINRVRKSGRIKNIFDLCLRADTKIINRTTLENLIMAGAFDETYSNRASLLASIDQAMEQGELFREFTDQPSLFQDQLELEASYVEIEDFSIVKKLADEKELIGTYVSSHPLKEYRESLRGAGYIPLQNVQHLVGKKDVKSVVIIEAIKTIRTKRGESMAFLTISDETNDIDAVLFPEQYRNTNRWLKEEAIIIIKGKIETRNSQIQWVINELEPFQPEMLHRESKQRLFIKVTNDKSENALGVIKRLANEHPGNVPVIIYQERTKQTYRLSVEYNVTPNRECLQALRNYFLYDNVVLQKID</sequence>
<keyword evidence="5 12" id="KW-0808">Transferase</keyword>
<dbReference type="Gene3D" id="2.40.50.140">
    <property type="entry name" value="Nucleic acid-binding proteins"/>
    <property type="match status" value="1"/>
</dbReference>
<dbReference type="SMART" id="SM00481">
    <property type="entry name" value="POLIIIAc"/>
    <property type="match status" value="1"/>
</dbReference>
<dbReference type="Pfam" id="PF01336">
    <property type="entry name" value="tRNA_anti-codon"/>
    <property type="match status" value="1"/>
</dbReference>
<proteinExistence type="inferred from homology"/>
<dbReference type="NCBIfam" id="NF004226">
    <property type="entry name" value="PRK05673.1"/>
    <property type="match status" value="1"/>
</dbReference>
<evidence type="ECO:0000313" key="12">
    <source>
        <dbReference type="EMBL" id="RLL47878.1"/>
    </source>
</evidence>
<dbReference type="Gene3D" id="1.10.10.1600">
    <property type="entry name" value="Bacterial DNA polymerase III alpha subunit, thumb domain"/>
    <property type="match status" value="1"/>
</dbReference>
<name>A0A498DFA0_9BACI</name>
<dbReference type="InterPro" id="IPR004805">
    <property type="entry name" value="DnaE2/DnaE/PolC"/>
</dbReference>
<dbReference type="SUPFAM" id="SSF89550">
    <property type="entry name" value="PHP domain-like"/>
    <property type="match status" value="1"/>
</dbReference>
<dbReference type="Pfam" id="PF02811">
    <property type="entry name" value="PHP"/>
    <property type="match status" value="1"/>
</dbReference>
<dbReference type="InterPro" id="IPR011708">
    <property type="entry name" value="DNA_pol3_alpha_NTPase_dom"/>
</dbReference>
<dbReference type="InterPro" id="IPR029460">
    <property type="entry name" value="DNAPol_HHH"/>
</dbReference>
<dbReference type="Gene3D" id="1.10.150.870">
    <property type="match status" value="1"/>
</dbReference>
<dbReference type="InterPro" id="IPR016195">
    <property type="entry name" value="Pol/histidinol_Pase-like"/>
</dbReference>
<reference evidence="12 13" key="1">
    <citation type="submission" date="2018-10" db="EMBL/GenBank/DDBJ databases">
        <title>Oceanobacillus sp. YLB-02 draft genome.</title>
        <authorList>
            <person name="Yu L."/>
        </authorList>
    </citation>
    <scope>NUCLEOTIDE SEQUENCE [LARGE SCALE GENOMIC DNA]</scope>
    <source>
        <strain evidence="12 13">YLB-02</strain>
    </source>
</reference>
<evidence type="ECO:0000256" key="7">
    <source>
        <dbReference type="ARBA" id="ARBA00022705"/>
    </source>
</evidence>
<dbReference type="EC" id="2.7.7.7" evidence="3"/>
<gene>
    <name evidence="12" type="ORF">D8M04_00945</name>
</gene>
<dbReference type="InterPro" id="IPR004365">
    <property type="entry name" value="NA-bd_OB_tRNA"/>
</dbReference>
<dbReference type="GO" id="GO:0005737">
    <property type="term" value="C:cytoplasm"/>
    <property type="evidence" value="ECO:0007669"/>
    <property type="project" value="UniProtKB-SubCell"/>
</dbReference>
<evidence type="ECO:0000256" key="3">
    <source>
        <dbReference type="ARBA" id="ARBA00012417"/>
    </source>
</evidence>
<evidence type="ECO:0000256" key="10">
    <source>
        <dbReference type="ARBA" id="ARBA00049244"/>
    </source>
</evidence>
<organism evidence="12 13">
    <name type="scientific">Oceanobacillus piezotolerans</name>
    <dbReference type="NCBI Taxonomy" id="2448030"/>
    <lineage>
        <taxon>Bacteria</taxon>
        <taxon>Bacillati</taxon>
        <taxon>Bacillota</taxon>
        <taxon>Bacilli</taxon>
        <taxon>Bacillales</taxon>
        <taxon>Bacillaceae</taxon>
        <taxon>Oceanobacillus</taxon>
    </lineage>
</organism>
<dbReference type="EMBL" id="RCHR01000001">
    <property type="protein sequence ID" value="RLL47878.1"/>
    <property type="molecule type" value="Genomic_DNA"/>
</dbReference>
<dbReference type="InterPro" id="IPR003141">
    <property type="entry name" value="Pol/His_phosphatase_N"/>
</dbReference>
<dbReference type="GO" id="GO:0003887">
    <property type="term" value="F:DNA-directed DNA polymerase activity"/>
    <property type="evidence" value="ECO:0007669"/>
    <property type="project" value="UniProtKB-KW"/>
</dbReference>
<dbReference type="Proteomes" id="UP000270219">
    <property type="component" value="Unassembled WGS sequence"/>
</dbReference>
<keyword evidence="6 12" id="KW-0548">Nucleotidyltransferase</keyword>
<accession>A0A498DFA0</accession>
<keyword evidence="8" id="KW-0239">DNA-directed DNA polymerase</keyword>
<protein>
    <recommendedName>
        <fullName evidence="4">DNA polymerase III subunit alpha</fullName>
        <ecNumber evidence="3">2.7.7.7</ecNumber>
    </recommendedName>
</protein>
<evidence type="ECO:0000256" key="4">
    <source>
        <dbReference type="ARBA" id="ARBA00019114"/>
    </source>
</evidence>
<dbReference type="GO" id="GO:0003676">
    <property type="term" value="F:nucleic acid binding"/>
    <property type="evidence" value="ECO:0007669"/>
    <property type="project" value="InterPro"/>
</dbReference>
<dbReference type="InterPro" id="IPR004013">
    <property type="entry name" value="PHP_dom"/>
</dbReference>
<keyword evidence="7" id="KW-0235">DNA replication</keyword>
<evidence type="ECO:0000313" key="13">
    <source>
        <dbReference type="Proteomes" id="UP000270219"/>
    </source>
</evidence>
<comment type="subcellular location">
    <subcellularLocation>
        <location evidence="1">Cytoplasm</location>
    </subcellularLocation>
</comment>
<dbReference type="PANTHER" id="PTHR32294">
    <property type="entry name" value="DNA POLYMERASE III SUBUNIT ALPHA"/>
    <property type="match status" value="1"/>
</dbReference>
<dbReference type="AlphaFoldDB" id="A0A498DFA0"/>
<dbReference type="Pfam" id="PF17657">
    <property type="entry name" value="DNA_pol3_finger"/>
    <property type="match status" value="1"/>
</dbReference>
<evidence type="ECO:0000256" key="5">
    <source>
        <dbReference type="ARBA" id="ARBA00022679"/>
    </source>
</evidence>
<dbReference type="CDD" id="cd04485">
    <property type="entry name" value="DnaE_OBF"/>
    <property type="match status" value="1"/>
</dbReference>
<dbReference type="PANTHER" id="PTHR32294:SF0">
    <property type="entry name" value="DNA POLYMERASE III SUBUNIT ALPHA"/>
    <property type="match status" value="1"/>
</dbReference>
<dbReference type="RefSeq" id="WP_121520497.1">
    <property type="nucleotide sequence ID" value="NZ_RCHR01000001.1"/>
</dbReference>
<keyword evidence="13" id="KW-1185">Reference proteome</keyword>
<dbReference type="InterPro" id="IPR040982">
    <property type="entry name" value="DNA_pol3_finger"/>
</dbReference>